<dbReference type="EMBL" id="FXUB01000004">
    <property type="protein sequence ID" value="SMP14887.1"/>
    <property type="molecule type" value="Genomic_DNA"/>
</dbReference>
<feature type="domain" description="Pyrimidine nucleoside phosphorylase C-terminal" evidence="7">
    <location>
        <begin position="335"/>
        <end position="407"/>
    </location>
</feature>
<protein>
    <recommendedName>
        <fullName evidence="3">thymidine phosphorylase</fullName>
        <ecNumber evidence="3">2.4.2.4</ecNumber>
    </recommendedName>
</protein>
<dbReference type="PIRSF" id="PIRSF000478">
    <property type="entry name" value="TP_PyNP"/>
    <property type="match status" value="1"/>
</dbReference>
<sequence>MIFKELIKRKRDGQKLSSEEIDWIVKEFTSGKIPSYQMSAFLMAIYFQGLDDQETLALTKSMLESGETITIPSDLPLVDKHSTGGIGDKVSLILSPVLAEMGLNVAMLSGRALGFTGGTADKLESTGMKVELTPEEIEESVKRFGFSISTQTENVAPADRKIYALRDATATVESIPLIVASILSKKLAINTESIVFDVKVGTGAFMKTLKDAEKLAQGLVNVSKLYGKKAAALITEMSQPLGEYAGNALEVKETLSALSGEISPDLLEIVTSLCGSLYQLSDLGTFECGKNLAKEVILSGKAYERFVNWIEFWGGSLNLPTAKNIIKVKSEKEGWISNINGERLGYLIIEMGGGRKKADDAIDYSVGLRFFKKIGDFVKKGEVIGEIYCSEIKHEYINSFLSAYEFSSSPVDSPNLIKKSIV</sequence>
<dbReference type="PANTHER" id="PTHR10515">
    <property type="entry name" value="THYMIDINE PHOSPHORYLASE"/>
    <property type="match status" value="1"/>
</dbReference>
<dbReference type="InterPro" id="IPR013102">
    <property type="entry name" value="PYNP_C"/>
</dbReference>
<evidence type="ECO:0000256" key="2">
    <source>
        <dbReference type="ARBA" id="ARBA00011738"/>
    </source>
</evidence>
<dbReference type="EC" id="2.4.2.4" evidence="3"/>
<dbReference type="Pfam" id="PF00591">
    <property type="entry name" value="Glycos_transf_3"/>
    <property type="match status" value="1"/>
</dbReference>
<dbReference type="Gene3D" id="3.90.1170.30">
    <property type="entry name" value="Pyrimidine nucleoside phosphorylase-like, C-terminal domain"/>
    <property type="match status" value="1"/>
</dbReference>
<evidence type="ECO:0000256" key="1">
    <source>
        <dbReference type="ARBA" id="ARBA00006915"/>
    </source>
</evidence>
<comment type="caution">
    <text evidence="8">The sequence shown here is derived from an EMBL/GenBank/DDBJ whole genome shotgun (WGS) entry which is preliminary data.</text>
</comment>
<dbReference type="Gene3D" id="1.20.970.10">
    <property type="entry name" value="Transferase, Pyrimidine Nucleoside Phosphorylase, Chain C"/>
    <property type="match status" value="1"/>
</dbReference>
<dbReference type="Pfam" id="PF07831">
    <property type="entry name" value="PYNP_C"/>
    <property type="match status" value="1"/>
</dbReference>
<dbReference type="InterPro" id="IPR000312">
    <property type="entry name" value="Glycosyl_Trfase_fam3"/>
</dbReference>
<keyword evidence="5" id="KW-0808">Transferase</keyword>
<comment type="similarity">
    <text evidence="1">Belongs to the thymidine/pyrimidine-nucleoside phosphorylase family.</text>
</comment>
<dbReference type="Pfam" id="PF02885">
    <property type="entry name" value="Glycos_trans_3N"/>
    <property type="match status" value="1"/>
</dbReference>
<comment type="subunit">
    <text evidence="2">Homodimer.</text>
</comment>
<dbReference type="InterPro" id="IPR035902">
    <property type="entry name" value="Nuc_phospho_transferase"/>
</dbReference>
<dbReference type="InterPro" id="IPR017872">
    <property type="entry name" value="Pyrmidine_PPase_CS"/>
</dbReference>
<name>A0ABY1NPT8_9BACT</name>
<evidence type="ECO:0000256" key="6">
    <source>
        <dbReference type="ARBA" id="ARBA00048550"/>
    </source>
</evidence>
<accession>A0ABY1NPT8</accession>
<gene>
    <name evidence="8" type="ORF">SAMN06265339_1338</name>
</gene>
<dbReference type="InterPro" id="IPR000053">
    <property type="entry name" value="Thymidine/pyrmidine_PPase"/>
</dbReference>
<dbReference type="Proteomes" id="UP001157911">
    <property type="component" value="Unassembled WGS sequence"/>
</dbReference>
<reference evidence="8 9" key="1">
    <citation type="submission" date="2017-05" db="EMBL/GenBank/DDBJ databases">
        <authorList>
            <person name="Varghese N."/>
            <person name="Submissions S."/>
        </authorList>
    </citation>
    <scope>NUCLEOTIDE SEQUENCE [LARGE SCALE GENOMIC DNA]</scope>
    <source>
        <strain evidence="8 9">DSM 15522</strain>
    </source>
</reference>
<dbReference type="InterPro" id="IPR036320">
    <property type="entry name" value="Glycosyl_Trfase_fam3_N_dom_sf"/>
</dbReference>
<evidence type="ECO:0000256" key="5">
    <source>
        <dbReference type="ARBA" id="ARBA00022679"/>
    </source>
</evidence>
<dbReference type="Gene3D" id="3.40.1030.10">
    <property type="entry name" value="Nucleoside phosphorylase/phosphoribosyltransferase catalytic domain"/>
    <property type="match status" value="1"/>
</dbReference>
<dbReference type="InterPro" id="IPR036566">
    <property type="entry name" value="PYNP-like_C_sf"/>
</dbReference>
<keyword evidence="4" id="KW-0328">Glycosyltransferase</keyword>
<dbReference type="SUPFAM" id="SSF54680">
    <property type="entry name" value="Pyrimidine nucleoside phosphorylase C-terminal domain"/>
    <property type="match status" value="1"/>
</dbReference>
<dbReference type="SMART" id="SM00941">
    <property type="entry name" value="PYNP_C"/>
    <property type="match status" value="1"/>
</dbReference>
<dbReference type="SUPFAM" id="SSF52418">
    <property type="entry name" value="Nucleoside phosphorylase/phosphoribosyltransferase catalytic domain"/>
    <property type="match status" value="1"/>
</dbReference>
<evidence type="ECO:0000313" key="8">
    <source>
        <dbReference type="EMBL" id="SMP14887.1"/>
    </source>
</evidence>
<dbReference type="InterPro" id="IPR017459">
    <property type="entry name" value="Glycosyl_Trfase_fam3_N_dom"/>
</dbReference>
<proteinExistence type="inferred from homology"/>
<dbReference type="RefSeq" id="WP_283400792.1">
    <property type="nucleotide sequence ID" value="NZ_FXUB01000004.1"/>
</dbReference>
<keyword evidence="9" id="KW-1185">Reference proteome</keyword>
<evidence type="ECO:0000256" key="3">
    <source>
        <dbReference type="ARBA" id="ARBA00011892"/>
    </source>
</evidence>
<dbReference type="InterPro" id="IPR018090">
    <property type="entry name" value="Pyrmidine_PPas_bac/euk"/>
</dbReference>
<organism evidence="8 9">
    <name type="scientific">Desulfurobacterium pacificum</name>
    <dbReference type="NCBI Taxonomy" id="240166"/>
    <lineage>
        <taxon>Bacteria</taxon>
        <taxon>Pseudomonadati</taxon>
        <taxon>Aquificota</taxon>
        <taxon>Aquificia</taxon>
        <taxon>Desulfurobacteriales</taxon>
        <taxon>Desulfurobacteriaceae</taxon>
        <taxon>Desulfurobacterium</taxon>
    </lineage>
</organism>
<evidence type="ECO:0000313" key="9">
    <source>
        <dbReference type="Proteomes" id="UP001157911"/>
    </source>
</evidence>
<dbReference type="NCBIfam" id="NF004490">
    <property type="entry name" value="PRK05820.1"/>
    <property type="match status" value="1"/>
</dbReference>
<comment type="catalytic activity">
    <reaction evidence="6">
        <text>thymidine + phosphate = 2-deoxy-alpha-D-ribose 1-phosphate + thymine</text>
        <dbReference type="Rhea" id="RHEA:16037"/>
        <dbReference type="ChEBI" id="CHEBI:17748"/>
        <dbReference type="ChEBI" id="CHEBI:17821"/>
        <dbReference type="ChEBI" id="CHEBI:43474"/>
        <dbReference type="ChEBI" id="CHEBI:57259"/>
        <dbReference type="EC" id="2.4.2.4"/>
    </reaction>
</comment>
<evidence type="ECO:0000256" key="4">
    <source>
        <dbReference type="ARBA" id="ARBA00022676"/>
    </source>
</evidence>
<evidence type="ECO:0000259" key="7">
    <source>
        <dbReference type="SMART" id="SM00941"/>
    </source>
</evidence>
<dbReference type="NCBIfam" id="TIGR02644">
    <property type="entry name" value="Y_phosphoryl"/>
    <property type="match status" value="1"/>
</dbReference>
<dbReference type="PROSITE" id="PS00647">
    <property type="entry name" value="THYMID_PHOSPHORYLASE"/>
    <property type="match status" value="1"/>
</dbReference>
<dbReference type="SUPFAM" id="SSF47648">
    <property type="entry name" value="Nucleoside phosphorylase/phosphoribosyltransferase N-terminal domain"/>
    <property type="match status" value="1"/>
</dbReference>
<dbReference type="PANTHER" id="PTHR10515:SF0">
    <property type="entry name" value="THYMIDINE PHOSPHORYLASE"/>
    <property type="match status" value="1"/>
</dbReference>